<dbReference type="PANTHER" id="PTHR10283">
    <property type="entry name" value="SOLUTE CARRIER FAMILY 13 MEMBER"/>
    <property type="match status" value="1"/>
</dbReference>
<comment type="subcellular location">
    <subcellularLocation>
        <location evidence="1">Membrane</location>
        <topology evidence="1">Multi-pass membrane protein</topology>
    </subcellularLocation>
</comment>
<evidence type="ECO:0000256" key="5">
    <source>
        <dbReference type="ARBA" id="ARBA00023136"/>
    </source>
</evidence>
<evidence type="ECO:0000256" key="3">
    <source>
        <dbReference type="ARBA" id="ARBA00022692"/>
    </source>
</evidence>
<feature type="transmembrane region" description="Helical" evidence="6">
    <location>
        <begin position="209"/>
        <end position="227"/>
    </location>
</feature>
<evidence type="ECO:0008006" key="10">
    <source>
        <dbReference type="Google" id="ProtNLM"/>
    </source>
</evidence>
<accession>A0A8S2DVN8</accession>
<gene>
    <name evidence="7" type="ORF">OVA965_LOCUS16771</name>
    <name evidence="8" type="ORF">TMI583_LOCUS16781</name>
</gene>
<proteinExistence type="inferred from homology"/>
<organism evidence="7 9">
    <name type="scientific">Didymodactylos carnosus</name>
    <dbReference type="NCBI Taxonomy" id="1234261"/>
    <lineage>
        <taxon>Eukaryota</taxon>
        <taxon>Metazoa</taxon>
        <taxon>Spiralia</taxon>
        <taxon>Gnathifera</taxon>
        <taxon>Rotifera</taxon>
        <taxon>Eurotatoria</taxon>
        <taxon>Bdelloidea</taxon>
        <taxon>Philodinida</taxon>
        <taxon>Philodinidae</taxon>
        <taxon>Didymodactylos</taxon>
    </lineage>
</organism>
<dbReference type="GO" id="GO:0005886">
    <property type="term" value="C:plasma membrane"/>
    <property type="evidence" value="ECO:0007669"/>
    <property type="project" value="TreeGrafter"/>
</dbReference>
<evidence type="ECO:0000256" key="6">
    <source>
        <dbReference type="SAM" id="Phobius"/>
    </source>
</evidence>
<dbReference type="GO" id="GO:0005310">
    <property type="term" value="F:dicarboxylic acid transmembrane transporter activity"/>
    <property type="evidence" value="ECO:0007669"/>
    <property type="project" value="UniProtKB-ARBA"/>
</dbReference>
<dbReference type="EMBL" id="CAJOBA010007870">
    <property type="protein sequence ID" value="CAF3814758.1"/>
    <property type="molecule type" value="Genomic_DNA"/>
</dbReference>
<dbReference type="AlphaFoldDB" id="A0A8S2DVN8"/>
<feature type="transmembrane region" description="Helical" evidence="6">
    <location>
        <begin position="261"/>
        <end position="280"/>
    </location>
</feature>
<dbReference type="InterPro" id="IPR001898">
    <property type="entry name" value="SLC13A/DASS"/>
</dbReference>
<dbReference type="Proteomes" id="UP000682733">
    <property type="component" value="Unassembled WGS sequence"/>
</dbReference>
<feature type="transmembrane region" description="Helical" evidence="6">
    <location>
        <begin position="348"/>
        <end position="367"/>
    </location>
</feature>
<dbReference type="PANTHER" id="PTHR10283:SF82">
    <property type="entry name" value="SOLUTE CARRIER FAMILY 13 MEMBER 2"/>
    <property type="match status" value="1"/>
</dbReference>
<comment type="caution">
    <text evidence="7">The sequence shown here is derived from an EMBL/GenBank/DDBJ whole genome shotgun (WGS) entry which is preliminary data.</text>
</comment>
<comment type="similarity">
    <text evidence="2">Belongs to the SLC13A/DASS transporter (TC 2.A.47) family. NADC subfamily.</text>
</comment>
<keyword evidence="3 6" id="KW-0812">Transmembrane</keyword>
<evidence type="ECO:0000313" key="7">
    <source>
        <dbReference type="EMBL" id="CAF1046870.1"/>
    </source>
</evidence>
<evidence type="ECO:0000256" key="2">
    <source>
        <dbReference type="ARBA" id="ARBA00006772"/>
    </source>
</evidence>
<dbReference type="Pfam" id="PF00939">
    <property type="entry name" value="Na_sulph_symp"/>
    <property type="match status" value="2"/>
</dbReference>
<protein>
    <recommendedName>
        <fullName evidence="10">Solute carrier family 13 member 1</fullName>
    </recommendedName>
</protein>
<evidence type="ECO:0000313" key="8">
    <source>
        <dbReference type="EMBL" id="CAF3814758.1"/>
    </source>
</evidence>
<keyword evidence="5 6" id="KW-0472">Membrane</keyword>
<name>A0A8S2DVN8_9BILA</name>
<feature type="transmembrane region" description="Helical" evidence="6">
    <location>
        <begin position="31"/>
        <end position="46"/>
    </location>
</feature>
<feature type="transmembrane region" description="Helical" evidence="6">
    <location>
        <begin position="429"/>
        <end position="449"/>
    </location>
</feature>
<dbReference type="GO" id="GO:0015556">
    <property type="term" value="F:C4-dicarboxylate transmembrane transporter activity"/>
    <property type="evidence" value="ECO:0007669"/>
    <property type="project" value="UniProtKB-ARBA"/>
</dbReference>
<reference evidence="7" key="1">
    <citation type="submission" date="2021-02" db="EMBL/GenBank/DDBJ databases">
        <authorList>
            <person name="Nowell W R."/>
        </authorList>
    </citation>
    <scope>NUCLEOTIDE SEQUENCE</scope>
</reference>
<evidence type="ECO:0000313" key="9">
    <source>
        <dbReference type="Proteomes" id="UP000677228"/>
    </source>
</evidence>
<dbReference type="EMBL" id="CAJNOK010007858">
    <property type="protein sequence ID" value="CAF1046870.1"/>
    <property type="molecule type" value="Genomic_DNA"/>
</dbReference>
<feature type="non-terminal residue" evidence="7">
    <location>
        <position position="1"/>
    </location>
</feature>
<feature type="transmembrane region" description="Helical" evidence="6">
    <location>
        <begin position="169"/>
        <end position="188"/>
    </location>
</feature>
<evidence type="ECO:0000256" key="1">
    <source>
        <dbReference type="ARBA" id="ARBA00004141"/>
    </source>
</evidence>
<feature type="transmembrane region" description="Helical" evidence="6">
    <location>
        <begin position="388"/>
        <end position="409"/>
    </location>
</feature>
<sequence>PLPVTSLLPLAFFPMAGVMKAKDVAPNYFKDIITLFFGTMTLAYAVEKVNLHRRIALFVLQLVGSSAKWTMAGIMGVTAFLSMWINNSAATSIMLPVAIAITDEFEKHHKEYKERKHSINQSTTAVNNVSNLTTADVPEEHSMKEVVLDAAKLTTKLHTGKYEKLKKGFLLSIAYSSSIGGLSTLVGTTPNIFMKGFVDERYSGTKFKVTFQNFLFFALPTGILIFFQCRSDEETLDGENNLRNMLRKQYSELKTPNWSEYTMGIVFILLILLWITRDFSSTPGWDVIFRPKYISDGTVALFVGILPLILPNQNPFKSLAVAEAFQASKLSESVAEALSFISGAPRNVIILTIIIISGLFTEVTSNLSTAYFSQCWIRWYARTSNIHVAYLILPCTLAVSLAFMLPIATPPNAIVFASGKIRVWDMIKTGIVMNIIGFLVIFLAAITWMPKIYNLNDELLATFHNMSDTTPAT</sequence>
<evidence type="ECO:0000256" key="4">
    <source>
        <dbReference type="ARBA" id="ARBA00022989"/>
    </source>
</evidence>
<keyword evidence="4 6" id="KW-1133">Transmembrane helix</keyword>
<dbReference type="Proteomes" id="UP000677228">
    <property type="component" value="Unassembled WGS sequence"/>
</dbReference>